<organism evidence="1 2">
    <name type="scientific">Lacticaseibacillus nasuensis JCM 17158</name>
    <dbReference type="NCBI Taxonomy" id="1291734"/>
    <lineage>
        <taxon>Bacteria</taxon>
        <taxon>Bacillati</taxon>
        <taxon>Bacillota</taxon>
        <taxon>Bacilli</taxon>
        <taxon>Lactobacillales</taxon>
        <taxon>Lactobacillaceae</taxon>
        <taxon>Lacticaseibacillus</taxon>
    </lineage>
</organism>
<dbReference type="Proteomes" id="UP000051804">
    <property type="component" value="Unassembled WGS sequence"/>
</dbReference>
<dbReference type="STRING" id="1291734.FD02_GL001899"/>
<evidence type="ECO:0008006" key="3">
    <source>
        <dbReference type="Google" id="ProtNLM"/>
    </source>
</evidence>
<keyword evidence="2" id="KW-1185">Reference proteome</keyword>
<dbReference type="EMBL" id="AZDJ01000003">
    <property type="protein sequence ID" value="KRK74061.1"/>
    <property type="molecule type" value="Genomic_DNA"/>
</dbReference>
<accession>A0A0R1JRZ2</accession>
<evidence type="ECO:0000313" key="2">
    <source>
        <dbReference type="Proteomes" id="UP000051804"/>
    </source>
</evidence>
<protein>
    <recommendedName>
        <fullName evidence="3">AP2/ERF domain-containing protein</fullName>
    </recommendedName>
</protein>
<reference evidence="1 2" key="1">
    <citation type="journal article" date="2015" name="Genome Announc.">
        <title>Expanding the biotechnology potential of lactobacilli through comparative genomics of 213 strains and associated genera.</title>
        <authorList>
            <person name="Sun Z."/>
            <person name="Harris H.M."/>
            <person name="McCann A."/>
            <person name="Guo C."/>
            <person name="Argimon S."/>
            <person name="Zhang W."/>
            <person name="Yang X."/>
            <person name="Jeffery I.B."/>
            <person name="Cooney J.C."/>
            <person name="Kagawa T.F."/>
            <person name="Liu W."/>
            <person name="Song Y."/>
            <person name="Salvetti E."/>
            <person name="Wrobel A."/>
            <person name="Rasinkangas P."/>
            <person name="Parkhill J."/>
            <person name="Rea M.C."/>
            <person name="O'Sullivan O."/>
            <person name="Ritari J."/>
            <person name="Douillard F.P."/>
            <person name="Paul Ross R."/>
            <person name="Yang R."/>
            <person name="Briner A.E."/>
            <person name="Felis G.E."/>
            <person name="de Vos W.M."/>
            <person name="Barrangou R."/>
            <person name="Klaenhammer T.R."/>
            <person name="Caufield P.W."/>
            <person name="Cui Y."/>
            <person name="Zhang H."/>
            <person name="O'Toole P.W."/>
        </authorList>
    </citation>
    <scope>NUCLEOTIDE SEQUENCE [LARGE SCALE GENOMIC DNA]</scope>
    <source>
        <strain evidence="1 2">JCM 17158</strain>
    </source>
</reference>
<name>A0A0R1JRZ2_9LACO</name>
<gene>
    <name evidence="1" type="ORF">FD02_GL001899</name>
</gene>
<sequence>MDGYALRHGLTTSCGCARREASAARMRRLNSQGAQDGQPTNVKGLTVPRRNNQTGVVGVSYQPGSGRWLARMQLHGKVVLNATFPSFPAAVLARKQAEKQFLAGVVPTTRNPSEQIRAGLLKPPFGDAAAIVARIRLAYELMEEHQLSSDSLTSSKMNY</sequence>
<proteinExistence type="predicted"/>
<comment type="caution">
    <text evidence="1">The sequence shown here is derived from an EMBL/GenBank/DDBJ whole genome shotgun (WGS) entry which is preliminary data.</text>
</comment>
<evidence type="ECO:0000313" key="1">
    <source>
        <dbReference type="EMBL" id="KRK74061.1"/>
    </source>
</evidence>
<dbReference type="PATRIC" id="fig|1291734.4.peg.1950"/>
<dbReference type="AlphaFoldDB" id="A0A0R1JRZ2"/>